<name>A0A9I9EE39_CUCME</name>
<proteinExistence type="predicted"/>
<organism evidence="1">
    <name type="scientific">Cucumis melo</name>
    <name type="common">Muskmelon</name>
    <dbReference type="NCBI Taxonomy" id="3656"/>
    <lineage>
        <taxon>Eukaryota</taxon>
        <taxon>Viridiplantae</taxon>
        <taxon>Streptophyta</taxon>
        <taxon>Embryophyta</taxon>
        <taxon>Tracheophyta</taxon>
        <taxon>Spermatophyta</taxon>
        <taxon>Magnoliopsida</taxon>
        <taxon>eudicotyledons</taxon>
        <taxon>Gunneridae</taxon>
        <taxon>Pentapetalae</taxon>
        <taxon>rosids</taxon>
        <taxon>fabids</taxon>
        <taxon>Cucurbitales</taxon>
        <taxon>Cucurbitaceae</taxon>
        <taxon>Benincaseae</taxon>
        <taxon>Cucumis</taxon>
    </lineage>
</organism>
<dbReference type="AlphaFoldDB" id="A0A9I9EE39"/>
<sequence length="87" mass="9816">MSEIRLLHFVDEKYEPPFCDVKSSSTFLSSVSFSPKSDARVCLLVPKVMLVFVEGGPSTTLPQKMFPFLDLWDVPIHEDTLLRGTIV</sequence>
<evidence type="ECO:0000313" key="1">
    <source>
        <dbReference type="EnsemblPlants" id="MELO3C032495.2.1"/>
    </source>
</evidence>
<dbReference type="Gramene" id="MELO3C032495.2.1">
    <property type="protein sequence ID" value="MELO3C032495.2.1"/>
    <property type="gene ID" value="MELO3C032495.2"/>
</dbReference>
<protein>
    <submittedName>
        <fullName evidence="1">Uncharacterized protein</fullName>
    </submittedName>
</protein>
<accession>A0A9I9EE39</accession>
<dbReference type="EnsemblPlants" id="MELO3C032495.2.1">
    <property type="protein sequence ID" value="MELO3C032495.2.1"/>
    <property type="gene ID" value="MELO3C032495.2"/>
</dbReference>
<reference evidence="1" key="1">
    <citation type="submission" date="2023-03" db="UniProtKB">
        <authorList>
            <consortium name="EnsemblPlants"/>
        </authorList>
    </citation>
    <scope>IDENTIFICATION</scope>
</reference>